<protein>
    <recommendedName>
        <fullName evidence="8">F-box protein 3</fullName>
    </recommendedName>
</protein>
<dbReference type="InterPro" id="IPR007474">
    <property type="entry name" value="ApaG_domain"/>
</dbReference>
<dbReference type="AlphaFoldDB" id="G3PRY4"/>
<organism evidence="6 7">
    <name type="scientific">Gasterosteus aculeatus aculeatus</name>
    <name type="common">three-spined stickleback</name>
    <dbReference type="NCBI Taxonomy" id="481459"/>
    <lineage>
        <taxon>Eukaryota</taxon>
        <taxon>Metazoa</taxon>
        <taxon>Chordata</taxon>
        <taxon>Craniata</taxon>
        <taxon>Vertebrata</taxon>
        <taxon>Euteleostomi</taxon>
        <taxon>Actinopterygii</taxon>
        <taxon>Neopterygii</taxon>
        <taxon>Teleostei</taxon>
        <taxon>Neoteleostei</taxon>
        <taxon>Acanthomorphata</taxon>
        <taxon>Eupercaria</taxon>
        <taxon>Perciformes</taxon>
        <taxon>Cottioidei</taxon>
        <taxon>Gasterosteales</taxon>
        <taxon>Gasterosteidae</taxon>
        <taxon>Gasterosteus</taxon>
    </lineage>
</organism>
<reference evidence="6" key="3">
    <citation type="submission" date="2025-09" db="UniProtKB">
        <authorList>
            <consortium name="Ensembl"/>
        </authorList>
    </citation>
    <scope>IDENTIFICATION</scope>
</reference>
<dbReference type="PANTHER" id="PTHR46550:SF1">
    <property type="entry name" value="F-BOX PROTEIN 3"/>
    <property type="match status" value="1"/>
</dbReference>
<dbReference type="SUPFAM" id="SSF81383">
    <property type="entry name" value="F-box domain"/>
    <property type="match status" value="1"/>
</dbReference>
<dbReference type="Pfam" id="PF12937">
    <property type="entry name" value="F-box-like"/>
    <property type="match status" value="1"/>
</dbReference>
<dbReference type="RefSeq" id="XP_040029689.1">
    <property type="nucleotide sequence ID" value="XM_040173755.1"/>
</dbReference>
<dbReference type="Bgee" id="ENSGACG00000015443">
    <property type="expression patterns" value="Expressed in diencephalon and 13 other cell types or tissues"/>
</dbReference>
<dbReference type="InterPro" id="IPR052121">
    <property type="entry name" value="F-box_SCF_Substrate_Recog"/>
</dbReference>
<dbReference type="Gene3D" id="2.60.40.1470">
    <property type="entry name" value="ApaG domain"/>
    <property type="match status" value="1"/>
</dbReference>
<comment type="pathway">
    <text evidence="1">Protein modification; protein ubiquitination.</text>
</comment>
<dbReference type="GeneID" id="120817469"/>
<dbReference type="GeneTree" id="ENSGT00940000153571"/>
<reference evidence="6" key="2">
    <citation type="submission" date="2025-08" db="UniProtKB">
        <authorList>
            <consortium name="Ensembl"/>
        </authorList>
    </citation>
    <scope>IDENTIFICATION</scope>
</reference>
<name>G3PRY4_GASAC</name>
<evidence type="ECO:0000313" key="6">
    <source>
        <dbReference type="Ensembl" id="ENSGACP00000020370.2"/>
    </source>
</evidence>
<proteinExistence type="predicted"/>
<feature type="region of interest" description="Disordered" evidence="3">
    <location>
        <begin position="429"/>
        <end position="468"/>
    </location>
</feature>
<dbReference type="Gene3D" id="1.20.1280.50">
    <property type="match status" value="1"/>
</dbReference>
<dbReference type="SMART" id="SM00860">
    <property type="entry name" value="SMI1_KNR4"/>
    <property type="match status" value="1"/>
</dbReference>
<evidence type="ECO:0000313" key="7">
    <source>
        <dbReference type="Proteomes" id="UP000007635"/>
    </source>
</evidence>
<feature type="domain" description="ApaG" evidence="5">
    <location>
        <begin position="274"/>
        <end position="404"/>
    </location>
</feature>
<evidence type="ECO:0008006" key="8">
    <source>
        <dbReference type="Google" id="ProtNLM"/>
    </source>
</evidence>
<dbReference type="PROSITE" id="PS50181">
    <property type="entry name" value="FBOX"/>
    <property type="match status" value="1"/>
</dbReference>
<dbReference type="Proteomes" id="UP000007635">
    <property type="component" value="Chromosome I"/>
</dbReference>
<dbReference type="Pfam" id="PF04379">
    <property type="entry name" value="DUF525"/>
    <property type="match status" value="1"/>
</dbReference>
<dbReference type="PROSITE" id="PS51087">
    <property type="entry name" value="APAG"/>
    <property type="match status" value="1"/>
</dbReference>
<accession>G3PRY4</accession>
<dbReference type="InterPro" id="IPR036767">
    <property type="entry name" value="ApaG_sf"/>
</dbReference>
<dbReference type="Ensembl" id="ENSGACT00000020409.2">
    <property type="protein sequence ID" value="ENSGACP00000020370.2"/>
    <property type="gene ID" value="ENSGACG00000015443.2"/>
</dbReference>
<dbReference type="Pfam" id="PF09346">
    <property type="entry name" value="SMI1_KNR4"/>
    <property type="match status" value="1"/>
</dbReference>
<dbReference type="InterPro" id="IPR036047">
    <property type="entry name" value="F-box-like_dom_sf"/>
</dbReference>
<dbReference type="InterPro" id="IPR001810">
    <property type="entry name" value="F-box_dom"/>
</dbReference>
<sequence>MSASAELRMDQLASDPLLHILSFLGFRDLIHCSFVSRRLYDLSKHNPLWRSLCCKHWLLTEADRLQSGASWHCLFRRYYVDLGRYLQYYPVLKRAWEQLKVFLQQRCPRMIASLKEGATEVELNDIEVQIGCRLPDDYRCSYRIHNGQKLVIPGLMGSMSLSNHYRSEVLLDVETAAGGFQQRKGMRRCLPLTFCFHTGLSQYMALEPAEGRRVYESFYPCPDQTAQDPSAIDMFITGSSFLQWFTAYVHNVVTGEYPIIRDQIFRYVHEDGCVETTGDITVSVSTSFLPELSSVHPPHFFFTYRIRIEMSGAASPEASCQLDSRYWKITTSDGNVEEVQGPGVVGEFPVMTPGKVHEYASCTTFSTPTEYMEGHYTFHRLANKEEVFHVAIPRFHMICPPFREPPVRTQNVAASYASRFDRDEFCDGDGDDFGEQRGINMAGRGSSDLRETSSSWKHDWQYAKRQND</sequence>
<dbReference type="CTD" id="26273"/>
<reference evidence="6 7" key="1">
    <citation type="journal article" date="2021" name="G3 (Bethesda)">
        <title>Improved contiguity of the threespine stickleback genome using long-read sequencing.</title>
        <authorList>
            <person name="Nath S."/>
            <person name="Shaw D.E."/>
            <person name="White M.A."/>
        </authorList>
    </citation>
    <scope>NUCLEOTIDE SEQUENCE [LARGE SCALE GENOMIC DNA]</scope>
    <source>
        <strain evidence="6 7">Lake Benthic</strain>
    </source>
</reference>
<evidence type="ECO:0000256" key="2">
    <source>
        <dbReference type="ARBA" id="ARBA00022786"/>
    </source>
</evidence>
<dbReference type="InterPro" id="IPR018958">
    <property type="entry name" value="Knr4/Smi1-like_dom"/>
</dbReference>
<feature type="compositionally biased region" description="Basic and acidic residues" evidence="3">
    <location>
        <begin position="447"/>
        <end position="468"/>
    </location>
</feature>
<keyword evidence="7" id="KW-1185">Reference proteome</keyword>
<feature type="domain" description="F-box" evidence="4">
    <location>
        <begin position="6"/>
        <end position="52"/>
    </location>
</feature>
<dbReference type="PANTHER" id="PTHR46550">
    <property type="entry name" value="F-BOX ONLY PROTEIN 3"/>
    <property type="match status" value="1"/>
</dbReference>
<keyword evidence="2" id="KW-0833">Ubl conjugation pathway</keyword>
<dbReference type="InterPro" id="IPR037883">
    <property type="entry name" value="Knr4/Smi1-like_sf"/>
</dbReference>
<dbReference type="SMART" id="SM00256">
    <property type="entry name" value="FBOX"/>
    <property type="match status" value="1"/>
</dbReference>
<evidence type="ECO:0000259" key="5">
    <source>
        <dbReference type="PROSITE" id="PS51087"/>
    </source>
</evidence>
<dbReference type="SUPFAM" id="SSF110069">
    <property type="entry name" value="ApaG-like"/>
    <property type="match status" value="1"/>
</dbReference>
<dbReference type="NCBIfam" id="NF003967">
    <property type="entry name" value="PRK05461.1"/>
    <property type="match status" value="1"/>
</dbReference>
<dbReference type="GO" id="GO:0005737">
    <property type="term" value="C:cytoplasm"/>
    <property type="evidence" value="ECO:0007669"/>
    <property type="project" value="TreeGrafter"/>
</dbReference>
<evidence type="ECO:0000256" key="1">
    <source>
        <dbReference type="ARBA" id="ARBA00004906"/>
    </source>
</evidence>
<evidence type="ECO:0000256" key="3">
    <source>
        <dbReference type="SAM" id="MobiDB-lite"/>
    </source>
</evidence>
<dbReference type="SUPFAM" id="SSF160631">
    <property type="entry name" value="SMI1/KNR4-like"/>
    <property type="match status" value="1"/>
</dbReference>
<evidence type="ECO:0000259" key="4">
    <source>
        <dbReference type="PROSITE" id="PS50181"/>
    </source>
</evidence>